<reference evidence="2" key="2">
    <citation type="submission" date="2015-01" db="EMBL/GenBank/DDBJ databases">
        <title>Evolutionary Origins and Diversification of the Mycorrhizal Mutualists.</title>
        <authorList>
            <consortium name="DOE Joint Genome Institute"/>
            <consortium name="Mycorrhizal Genomics Consortium"/>
            <person name="Kohler A."/>
            <person name="Kuo A."/>
            <person name="Nagy L.G."/>
            <person name="Floudas D."/>
            <person name="Copeland A."/>
            <person name="Barry K.W."/>
            <person name="Cichocki N."/>
            <person name="Veneault-Fourrey C."/>
            <person name="LaButti K."/>
            <person name="Lindquist E.A."/>
            <person name="Lipzen A."/>
            <person name="Lundell T."/>
            <person name="Morin E."/>
            <person name="Murat C."/>
            <person name="Riley R."/>
            <person name="Ohm R."/>
            <person name="Sun H."/>
            <person name="Tunlid A."/>
            <person name="Henrissat B."/>
            <person name="Grigoriev I.V."/>
            <person name="Hibbett D.S."/>
            <person name="Martin F."/>
        </authorList>
    </citation>
    <scope>NUCLEOTIDE SEQUENCE [LARGE SCALE GENOMIC DNA]</scope>
    <source>
        <strain evidence="2">441</strain>
    </source>
</reference>
<organism evidence="1 2">
    <name type="scientific">Pisolithus microcarpus 441</name>
    <dbReference type="NCBI Taxonomy" id="765257"/>
    <lineage>
        <taxon>Eukaryota</taxon>
        <taxon>Fungi</taxon>
        <taxon>Dikarya</taxon>
        <taxon>Basidiomycota</taxon>
        <taxon>Agaricomycotina</taxon>
        <taxon>Agaricomycetes</taxon>
        <taxon>Agaricomycetidae</taxon>
        <taxon>Boletales</taxon>
        <taxon>Sclerodermatineae</taxon>
        <taxon>Pisolithaceae</taxon>
        <taxon>Pisolithus</taxon>
    </lineage>
</organism>
<dbReference type="HOGENOM" id="CLU_3069610_0_0_1"/>
<dbReference type="Proteomes" id="UP000054018">
    <property type="component" value="Unassembled WGS sequence"/>
</dbReference>
<dbReference type="AlphaFoldDB" id="A0A0D0A541"/>
<accession>A0A0D0A541</accession>
<sequence>MSQVVSDDWERFASYQVKGHLVLWISVKEMVEVVRGKATETSSPSICEGATVT</sequence>
<reference evidence="1 2" key="1">
    <citation type="submission" date="2014-04" db="EMBL/GenBank/DDBJ databases">
        <authorList>
            <consortium name="DOE Joint Genome Institute"/>
            <person name="Kuo A."/>
            <person name="Kohler A."/>
            <person name="Costa M.D."/>
            <person name="Nagy L.G."/>
            <person name="Floudas D."/>
            <person name="Copeland A."/>
            <person name="Barry K.W."/>
            <person name="Cichocki N."/>
            <person name="Veneault-Fourrey C."/>
            <person name="LaButti K."/>
            <person name="Lindquist E.A."/>
            <person name="Lipzen A."/>
            <person name="Lundell T."/>
            <person name="Morin E."/>
            <person name="Murat C."/>
            <person name="Sun H."/>
            <person name="Tunlid A."/>
            <person name="Henrissat B."/>
            <person name="Grigoriev I.V."/>
            <person name="Hibbett D.S."/>
            <person name="Martin F."/>
            <person name="Nordberg H.P."/>
            <person name="Cantor M.N."/>
            <person name="Hua S.X."/>
        </authorList>
    </citation>
    <scope>NUCLEOTIDE SEQUENCE [LARGE SCALE GENOMIC DNA]</scope>
    <source>
        <strain evidence="1 2">441</strain>
    </source>
</reference>
<proteinExistence type="predicted"/>
<protein>
    <submittedName>
        <fullName evidence="1">Uncharacterized protein</fullName>
    </submittedName>
</protein>
<evidence type="ECO:0000313" key="2">
    <source>
        <dbReference type="Proteomes" id="UP000054018"/>
    </source>
</evidence>
<evidence type="ECO:0000313" key="1">
    <source>
        <dbReference type="EMBL" id="KIK29472.1"/>
    </source>
</evidence>
<keyword evidence="2" id="KW-1185">Reference proteome</keyword>
<dbReference type="EMBL" id="KN833689">
    <property type="protein sequence ID" value="KIK29472.1"/>
    <property type="molecule type" value="Genomic_DNA"/>
</dbReference>
<name>A0A0D0A541_9AGAM</name>
<gene>
    <name evidence="1" type="ORF">PISMIDRAFT_672163</name>
</gene>